<comment type="caution">
    <text evidence="8">The sequence shown here is derived from an EMBL/GenBank/DDBJ whole genome shotgun (WGS) entry which is preliminary data.</text>
</comment>
<evidence type="ECO:0000256" key="2">
    <source>
        <dbReference type="ARBA" id="ARBA00022737"/>
    </source>
</evidence>
<dbReference type="InterPro" id="IPR019734">
    <property type="entry name" value="TPR_rpt"/>
</dbReference>
<dbReference type="SUPFAM" id="SSF48452">
    <property type="entry name" value="TPR-like"/>
    <property type="match status" value="1"/>
</dbReference>
<evidence type="ECO:0000256" key="1">
    <source>
        <dbReference type="ARBA" id="ARBA00022618"/>
    </source>
</evidence>
<dbReference type="GO" id="GO:0045842">
    <property type="term" value="P:positive regulation of mitotic metaphase/anaphase transition"/>
    <property type="evidence" value="ECO:0007669"/>
    <property type="project" value="TreeGrafter"/>
</dbReference>
<dbReference type="GO" id="GO:0031145">
    <property type="term" value="P:anaphase-promoting complex-dependent catabolic process"/>
    <property type="evidence" value="ECO:0007669"/>
    <property type="project" value="TreeGrafter"/>
</dbReference>
<reference evidence="8 9" key="1">
    <citation type="submission" date="2016-07" db="EMBL/GenBank/DDBJ databases">
        <title>Pervasive Adenine N6-methylation of Active Genes in Fungi.</title>
        <authorList>
            <consortium name="DOE Joint Genome Institute"/>
            <person name="Mondo S.J."/>
            <person name="Dannebaum R.O."/>
            <person name="Kuo R.C."/>
            <person name="Labutti K."/>
            <person name="Haridas S."/>
            <person name="Kuo A."/>
            <person name="Salamov A."/>
            <person name="Ahrendt S.R."/>
            <person name="Lipzen A."/>
            <person name="Sullivan W."/>
            <person name="Andreopoulos W.B."/>
            <person name="Clum A."/>
            <person name="Lindquist E."/>
            <person name="Daum C."/>
            <person name="Ramamoorthy G.K."/>
            <person name="Gryganskyi A."/>
            <person name="Culley D."/>
            <person name="Magnuson J.K."/>
            <person name="James T.Y."/>
            <person name="O'Malley M.A."/>
            <person name="Stajich J.E."/>
            <person name="Spatafora J.W."/>
            <person name="Visel A."/>
            <person name="Grigoriev I.V."/>
        </authorList>
    </citation>
    <scope>NUCLEOTIDE SEQUENCE [LARGE SCALE GENOMIC DNA]</scope>
    <source>
        <strain evidence="8 9">NRRL 3301</strain>
    </source>
</reference>
<dbReference type="STRING" id="101127.A0A1X2GH73"/>
<dbReference type="Pfam" id="PF12895">
    <property type="entry name" value="ANAPC3"/>
    <property type="match status" value="1"/>
</dbReference>
<dbReference type="Pfam" id="PF13181">
    <property type="entry name" value="TPR_8"/>
    <property type="match status" value="1"/>
</dbReference>
<keyword evidence="3" id="KW-0498">Mitosis</keyword>
<dbReference type="OrthoDB" id="10006270at2759"/>
<dbReference type="PANTHER" id="PTHR12558:SF9">
    <property type="entry name" value="CELL DIVISION CYCLE PROTEIN 16 HOMOLOG"/>
    <property type="match status" value="1"/>
</dbReference>
<dbReference type="GO" id="GO:0016567">
    <property type="term" value="P:protein ubiquitination"/>
    <property type="evidence" value="ECO:0007669"/>
    <property type="project" value="TreeGrafter"/>
</dbReference>
<keyword evidence="6" id="KW-0131">Cell cycle</keyword>
<accession>A0A1X2GH73</accession>
<evidence type="ECO:0000256" key="5">
    <source>
        <dbReference type="ARBA" id="ARBA00022803"/>
    </source>
</evidence>
<proteinExistence type="predicted"/>
<dbReference type="AlphaFoldDB" id="A0A1X2GH73"/>
<dbReference type="Gene3D" id="1.25.40.10">
    <property type="entry name" value="Tetratricopeptide repeat domain"/>
    <property type="match status" value="1"/>
</dbReference>
<evidence type="ECO:0000313" key="9">
    <source>
        <dbReference type="Proteomes" id="UP000242146"/>
    </source>
</evidence>
<dbReference type="SUPFAM" id="SSF81901">
    <property type="entry name" value="HCP-like"/>
    <property type="match status" value="1"/>
</dbReference>
<feature type="repeat" description="TPR" evidence="7">
    <location>
        <begin position="457"/>
        <end position="490"/>
    </location>
</feature>
<keyword evidence="4" id="KW-0833">Ubl conjugation pathway</keyword>
<dbReference type="Proteomes" id="UP000242146">
    <property type="component" value="Unassembled WGS sequence"/>
</dbReference>
<sequence>MIFNEPSTISINNNPLLQGDATREDRLRMLRHDALQQHLGRAAIFFAEKVMAMTGDTNDVYFLAQAYYESHLYEQALDLLNKKQTLNKSVQCRYLAGLCAIALEHWQDALDYLGHDNPFVEQDFHHHDTLDGSVKIKLEAIMCYARGNAFLHLNQTERAKDCFKEALNVDVKCYDALEALVRHNMLEEKTEWEFIMTLPYEEHCQSDSDLFRSLYMLQLKRYSHSKDIMIAQHNAENDYRLANSLDVMQSTAETLLAESKYEECIDVCKKIRSSDGLYRRCLPIYLACLYELRRKSELYELAQELVDRLNNEAVTWYAVGMYYLCVKRYAEARQYFSQSTSMDQHFEASWLGFGHAFAAEHDHEQAINAYLECTKLVPGSHLPYMYIGIQYMKQNNMDSALEYLDKSLSQCDNDPFLYNEFGVYYYNCAKYDLSLESLQKSLRLAKQGQAPSSLIWEKLWENLGHTYRKLQDYGRAIQCFKLALTRDPQSTNAHAGLGIIYHIHQKYSKAIVQYNLVSPRFLTGGSVRVRSSPIFLLGPPECT</sequence>
<dbReference type="Pfam" id="PF00515">
    <property type="entry name" value="TPR_1"/>
    <property type="match status" value="1"/>
</dbReference>
<dbReference type="EMBL" id="MCGT01000016">
    <property type="protein sequence ID" value="ORX53085.1"/>
    <property type="molecule type" value="Genomic_DNA"/>
</dbReference>
<dbReference type="InterPro" id="IPR011990">
    <property type="entry name" value="TPR-like_helical_dom_sf"/>
</dbReference>
<evidence type="ECO:0000256" key="4">
    <source>
        <dbReference type="ARBA" id="ARBA00022786"/>
    </source>
</evidence>
<dbReference type="PROSITE" id="PS50005">
    <property type="entry name" value="TPR"/>
    <property type="match status" value="4"/>
</dbReference>
<gene>
    <name evidence="8" type="ORF">DM01DRAFT_1288160</name>
</gene>
<dbReference type="PANTHER" id="PTHR12558">
    <property type="entry name" value="CELL DIVISION CYCLE 16,23,27"/>
    <property type="match status" value="1"/>
</dbReference>
<dbReference type="GO" id="GO:0005680">
    <property type="term" value="C:anaphase-promoting complex"/>
    <property type="evidence" value="ECO:0007669"/>
    <property type="project" value="TreeGrafter"/>
</dbReference>
<keyword evidence="2" id="KW-0677">Repeat</keyword>
<dbReference type="GO" id="GO:0051301">
    <property type="term" value="P:cell division"/>
    <property type="evidence" value="ECO:0007669"/>
    <property type="project" value="UniProtKB-KW"/>
</dbReference>
<feature type="repeat" description="TPR" evidence="7">
    <location>
        <begin position="347"/>
        <end position="380"/>
    </location>
</feature>
<dbReference type="SMART" id="SM00028">
    <property type="entry name" value="TPR"/>
    <property type="match status" value="8"/>
</dbReference>
<keyword evidence="9" id="KW-1185">Reference proteome</keyword>
<name>A0A1X2GH73_9FUNG</name>
<feature type="repeat" description="TPR" evidence="7">
    <location>
        <begin position="381"/>
        <end position="414"/>
    </location>
</feature>
<dbReference type="GO" id="GO:0005737">
    <property type="term" value="C:cytoplasm"/>
    <property type="evidence" value="ECO:0007669"/>
    <property type="project" value="TreeGrafter"/>
</dbReference>
<evidence type="ECO:0000256" key="7">
    <source>
        <dbReference type="PROSITE-ProRule" id="PRU00339"/>
    </source>
</evidence>
<organism evidence="8 9">
    <name type="scientific">Hesseltinella vesiculosa</name>
    <dbReference type="NCBI Taxonomy" id="101127"/>
    <lineage>
        <taxon>Eukaryota</taxon>
        <taxon>Fungi</taxon>
        <taxon>Fungi incertae sedis</taxon>
        <taxon>Mucoromycota</taxon>
        <taxon>Mucoromycotina</taxon>
        <taxon>Mucoromycetes</taxon>
        <taxon>Mucorales</taxon>
        <taxon>Cunninghamellaceae</taxon>
        <taxon>Hesseltinella</taxon>
    </lineage>
</organism>
<keyword evidence="5 7" id="KW-0802">TPR repeat</keyword>
<evidence type="ECO:0000256" key="3">
    <source>
        <dbReference type="ARBA" id="ARBA00022776"/>
    </source>
</evidence>
<keyword evidence="1" id="KW-0132">Cell division</keyword>
<feature type="repeat" description="TPR" evidence="7">
    <location>
        <begin position="313"/>
        <end position="346"/>
    </location>
</feature>
<protein>
    <submittedName>
        <fullName evidence="8">ApcC hetero-tetramer Cut9-Hcn1</fullName>
    </submittedName>
</protein>
<evidence type="ECO:0000256" key="6">
    <source>
        <dbReference type="ARBA" id="ARBA00023306"/>
    </source>
</evidence>
<evidence type="ECO:0000313" key="8">
    <source>
        <dbReference type="EMBL" id="ORX53085.1"/>
    </source>
</evidence>